<dbReference type="PANTHER" id="PTHR30473">
    <property type="entry name" value="PROTEIN PHOH"/>
    <property type="match status" value="1"/>
</dbReference>
<evidence type="ECO:0000256" key="1">
    <source>
        <dbReference type="ARBA" id="ARBA00004496"/>
    </source>
</evidence>
<dbReference type="KEGG" id="rch:RUM_12520"/>
<dbReference type="PATRIC" id="fig|213810.4.peg.1147"/>
<keyword evidence="3" id="KW-0963">Cytoplasm</keyword>
<dbReference type="Gene3D" id="3.40.50.300">
    <property type="entry name" value="P-loop containing nucleotide triphosphate hydrolases"/>
    <property type="match status" value="1"/>
</dbReference>
<dbReference type="STRING" id="213810.RUM_12520"/>
<reference evidence="8" key="1">
    <citation type="submission" date="2010-03" db="EMBL/GenBank/DDBJ databases">
        <title>The genome sequence of Ruminococcus sp. 18P13.</title>
        <authorList>
            <consortium name="metaHIT consortium -- http://www.metahit.eu/"/>
            <person name="Pajon A."/>
            <person name="Turner K."/>
            <person name="Parkhill J."/>
            <person name="Bernalier A."/>
        </authorList>
    </citation>
    <scope>NUCLEOTIDE SEQUENCE [LARGE SCALE GENOMIC DNA]</scope>
    <source>
        <strain evidence="8">Type strain: 18P13</strain>
    </source>
</reference>
<organism evidence="8 9">
    <name type="scientific">Ruminococcus champanellensis (strain DSM 18848 / JCM 17042 / KCTC 15320 / 18P13)</name>
    <dbReference type="NCBI Taxonomy" id="213810"/>
    <lineage>
        <taxon>Bacteria</taxon>
        <taxon>Bacillati</taxon>
        <taxon>Bacillota</taxon>
        <taxon>Clostridia</taxon>
        <taxon>Eubacteriales</taxon>
        <taxon>Oscillospiraceae</taxon>
        <taxon>Ruminococcus</taxon>
    </lineage>
</organism>
<dbReference type="FunFam" id="3.40.50.300:FF:000013">
    <property type="entry name" value="PhoH family ATPase"/>
    <property type="match status" value="1"/>
</dbReference>
<evidence type="ECO:0000256" key="4">
    <source>
        <dbReference type="ARBA" id="ARBA00022741"/>
    </source>
</evidence>
<dbReference type="SUPFAM" id="SSF52540">
    <property type="entry name" value="P-loop containing nucleoside triphosphate hydrolases"/>
    <property type="match status" value="1"/>
</dbReference>
<dbReference type="InterPro" id="IPR051451">
    <property type="entry name" value="PhoH2-like"/>
</dbReference>
<evidence type="ECO:0000256" key="5">
    <source>
        <dbReference type="ARBA" id="ARBA00022840"/>
    </source>
</evidence>
<keyword evidence="9" id="KW-1185">Reference proteome</keyword>
<dbReference type="GeneID" id="83155985"/>
<dbReference type="Pfam" id="PF02562">
    <property type="entry name" value="PhoH"/>
    <property type="match status" value="1"/>
</dbReference>
<dbReference type="GO" id="GO:0005524">
    <property type="term" value="F:ATP binding"/>
    <property type="evidence" value="ECO:0007669"/>
    <property type="project" value="UniProtKB-KW"/>
</dbReference>
<keyword evidence="4" id="KW-0547">Nucleotide-binding</keyword>
<reference evidence="8" key="2">
    <citation type="submission" date="2010-03" db="EMBL/GenBank/DDBJ databases">
        <authorList>
            <person name="Pajon A."/>
        </authorList>
    </citation>
    <scope>NUCLEOTIDE SEQUENCE</scope>
    <source>
        <strain evidence="8">Type strain: 18P13</strain>
    </source>
</reference>
<dbReference type="InterPro" id="IPR003714">
    <property type="entry name" value="PhoH"/>
</dbReference>
<evidence type="ECO:0000313" key="8">
    <source>
        <dbReference type="EMBL" id="CBL17384.1"/>
    </source>
</evidence>
<proteinExistence type="inferred from homology"/>
<accession>D4LCN9</accession>
<name>D4LCN9_RUMC1</name>
<dbReference type="AlphaFoldDB" id="D4LCN9"/>
<dbReference type="HOGENOM" id="CLU_051654_0_0_9"/>
<evidence type="ECO:0000259" key="7">
    <source>
        <dbReference type="Pfam" id="PF02562"/>
    </source>
</evidence>
<dbReference type="BioCyc" id="RCHA213810:RUM_RS06030-MONOMER"/>
<evidence type="ECO:0000256" key="2">
    <source>
        <dbReference type="ARBA" id="ARBA00010393"/>
    </source>
</evidence>
<sequence length="324" mass="35845">MTEKIIQVDTMDQILTIFGDFDKTRHAIEEKYHVTLLNRGTVIKVTGEEQAAQGAAQAIEAMLRLTPQGENVGEQTIRYVTNMVAEGAMQDLKELAADAVAVTISGKPVRARTVGQKKYVEAIQDNTIVLGIGPAGTGKTYLAVAMAVKAFRAHAVSRIVLTRPAVEAGEKLGFLPGDMQDKVDPYLRPLYDALYEMLGAESVQRNMEKGSIEVAPLAYMRGRTLDEAFIILDEAQNTTPEQIKMFLTRLGNSSKMVITGDITQIDLPDAKRSGLVEAMKVLRNVDDIAIHQFQERDVVRHKLVQDIIAAYEKYQNERRKGKNG</sequence>
<evidence type="ECO:0000256" key="3">
    <source>
        <dbReference type="ARBA" id="ARBA00022490"/>
    </source>
</evidence>
<keyword evidence="5" id="KW-0067">ATP-binding</keyword>
<evidence type="ECO:0000256" key="6">
    <source>
        <dbReference type="ARBA" id="ARBA00039970"/>
    </source>
</evidence>
<feature type="domain" description="PhoH-like protein" evidence="7">
    <location>
        <begin position="109"/>
        <end position="312"/>
    </location>
</feature>
<dbReference type="PANTHER" id="PTHR30473:SF1">
    <property type="entry name" value="PHOH-LIKE PROTEIN"/>
    <property type="match status" value="1"/>
</dbReference>
<protein>
    <recommendedName>
        <fullName evidence="6">PhoH-like protein</fullName>
    </recommendedName>
</protein>
<gene>
    <name evidence="8" type="ordered locus">RUM_12520</name>
</gene>
<dbReference type="Proteomes" id="UP000007054">
    <property type="component" value="Chromosome"/>
</dbReference>
<evidence type="ECO:0000313" key="9">
    <source>
        <dbReference type="Proteomes" id="UP000007054"/>
    </source>
</evidence>
<dbReference type="InterPro" id="IPR027417">
    <property type="entry name" value="P-loop_NTPase"/>
</dbReference>
<comment type="similarity">
    <text evidence="2">Belongs to the PhoH family.</text>
</comment>
<comment type="subcellular location">
    <subcellularLocation>
        <location evidence="1">Cytoplasm</location>
    </subcellularLocation>
</comment>
<dbReference type="GO" id="GO:0005829">
    <property type="term" value="C:cytosol"/>
    <property type="evidence" value="ECO:0007669"/>
    <property type="project" value="TreeGrafter"/>
</dbReference>
<dbReference type="RefSeq" id="WP_015558291.1">
    <property type="nucleotide sequence ID" value="NC_021039.1"/>
</dbReference>
<dbReference type="EMBL" id="FP929052">
    <property type="protein sequence ID" value="CBL17384.1"/>
    <property type="molecule type" value="Genomic_DNA"/>
</dbReference>